<dbReference type="OrthoDB" id="2087371at2"/>
<dbReference type="Gene3D" id="1.50.10.20">
    <property type="match status" value="1"/>
</dbReference>
<accession>A0A2K2F9M6</accession>
<dbReference type="AlphaFoldDB" id="A0A2K2F9M6"/>
<evidence type="ECO:0000313" key="2">
    <source>
        <dbReference type="Proteomes" id="UP000236151"/>
    </source>
</evidence>
<comment type="caution">
    <text evidence="1">The sequence shown here is derived from an EMBL/GenBank/DDBJ whole genome shotgun (WGS) entry which is preliminary data.</text>
</comment>
<keyword evidence="2" id="KW-1185">Reference proteome</keyword>
<dbReference type="KEGG" id="cthd:CDO33_02370"/>
<dbReference type="InterPro" id="IPR008928">
    <property type="entry name" value="6-hairpin_glycosidase_sf"/>
</dbReference>
<reference evidence="1 2" key="1">
    <citation type="submission" date="2017-06" db="EMBL/GenBank/DDBJ databases">
        <title>Investigating the central metabolism of Clostridium thermosuccinogenes.</title>
        <authorList>
            <person name="Koendjbiharie J.G."/>
            <person name="van Kranenburg R."/>
        </authorList>
    </citation>
    <scope>NUCLEOTIDE SEQUENCE [LARGE SCALE GENOMIC DNA]</scope>
    <source>
        <strain evidence="1 2">DSM 5806</strain>
    </source>
</reference>
<gene>
    <name evidence="1" type="ORF">CDQ84_15140</name>
</gene>
<dbReference type="GO" id="GO:0005975">
    <property type="term" value="P:carbohydrate metabolic process"/>
    <property type="evidence" value="ECO:0007669"/>
    <property type="project" value="InterPro"/>
</dbReference>
<organism evidence="1 2">
    <name type="scientific">Clostridium thermosuccinogenes</name>
    <dbReference type="NCBI Taxonomy" id="84032"/>
    <lineage>
        <taxon>Bacteria</taxon>
        <taxon>Bacillati</taxon>
        <taxon>Bacillota</taxon>
        <taxon>Clostridia</taxon>
        <taxon>Eubacteriales</taxon>
        <taxon>Clostridiaceae</taxon>
        <taxon>Clostridium</taxon>
    </lineage>
</organism>
<name>A0A2K2F9M6_9CLOT</name>
<protein>
    <submittedName>
        <fullName evidence="1">Uncharacterized protein</fullName>
    </submittedName>
</protein>
<dbReference type="SUPFAM" id="SSF48208">
    <property type="entry name" value="Six-hairpin glycosidases"/>
    <property type="match status" value="1"/>
</dbReference>
<proteinExistence type="predicted"/>
<dbReference type="Proteomes" id="UP000236151">
    <property type="component" value="Unassembled WGS sequence"/>
</dbReference>
<dbReference type="EMBL" id="NIOJ01000048">
    <property type="protein sequence ID" value="PNT96495.1"/>
    <property type="molecule type" value="Genomic_DNA"/>
</dbReference>
<sequence length="682" mass="79359">MVELKHDLVVPGEMISRYIREINYDLLDRVEPDISLQYLSENMIKVSLDFNLNEEIIQDDWQLHVIPAFKPDFHWAPHLTPTDEHIIDQHSFRSPALIVGDKSKVLILVPDIDILLQGTPVRWYLDNNARENKLILGMSNYSVKEHVLYVREPGAVYPAGKTSIGFYLIMLEDEEAVFNPWRIVLEFLWNNWGKKIYTNKKGQSIPLERYVERTYEWAFKNWAESVWQEFELDGKKVGAPVFIVNVTQSPNYDGPVDEREFRSVWNQAWFSSLRSASGLYRYARRTGNRELLEKSILAKELALSAPQKEGLFPSVIATEMERVDVSGRMVNRSKGWDHYFWGNSNRNPFAWDAKLSPYHILDMSWTALLMLRWYTELETDPRLLDYALRYSEALLKLQDEKGYFPAWLDTRTLQPMGILDQSPETSMSVTFLLKIYEVTGRDVYLKSALKAMDVICDEIIPEGRWEDFETYWSCSRYGSDTLVGKKVERNNMYKQCNLSMFWTAEALYYSYKATGNKKYLKHGQRCLDELLMTQASWQPPYMPVDVFGGFGVMNCDGEWNDARQSLFAELIMQYGLELKMDEYVERGLSALHASFKMMYCPENEKAKVQWERKWQFFNEKDYGFMMENYGHGGVVDTNGEGIGEFTIYDWGNGAAAESFLRISDHYGQEIMQDNGMPGANQG</sequence>
<evidence type="ECO:0000313" key="1">
    <source>
        <dbReference type="EMBL" id="PNT96495.1"/>
    </source>
</evidence>